<comment type="caution">
    <text evidence="1">The sequence shown here is derived from an EMBL/GenBank/DDBJ whole genome shotgun (WGS) entry which is preliminary data.</text>
</comment>
<accession>A0ABV3ZNV3</accession>
<dbReference type="EMBL" id="JAULBC010000015">
    <property type="protein sequence ID" value="MEX6691270.1"/>
    <property type="molecule type" value="Genomic_DNA"/>
</dbReference>
<dbReference type="Gene3D" id="1.10.530.10">
    <property type="match status" value="1"/>
</dbReference>
<dbReference type="InterPro" id="IPR023346">
    <property type="entry name" value="Lysozyme-like_dom_sf"/>
</dbReference>
<dbReference type="SUPFAM" id="SSF53955">
    <property type="entry name" value="Lysozyme-like"/>
    <property type="match status" value="1"/>
</dbReference>
<dbReference type="RefSeq" id="WP_369332685.1">
    <property type="nucleotide sequence ID" value="NZ_JAULBC010000015.1"/>
</dbReference>
<evidence type="ECO:0008006" key="3">
    <source>
        <dbReference type="Google" id="ProtNLM"/>
    </source>
</evidence>
<dbReference type="Proteomes" id="UP001560573">
    <property type="component" value="Unassembled WGS sequence"/>
</dbReference>
<organism evidence="1 2">
    <name type="scientific">Danxiaibacter flavus</name>
    <dbReference type="NCBI Taxonomy" id="3049108"/>
    <lineage>
        <taxon>Bacteria</taxon>
        <taxon>Pseudomonadati</taxon>
        <taxon>Bacteroidota</taxon>
        <taxon>Chitinophagia</taxon>
        <taxon>Chitinophagales</taxon>
        <taxon>Chitinophagaceae</taxon>
        <taxon>Danxiaibacter</taxon>
    </lineage>
</organism>
<gene>
    <name evidence="1" type="ORF">QTN47_27420</name>
</gene>
<evidence type="ECO:0000313" key="1">
    <source>
        <dbReference type="EMBL" id="MEX6691270.1"/>
    </source>
</evidence>
<protein>
    <recommendedName>
        <fullName evidence="3">Glycoside hydrolase family 19 protein</fullName>
    </recommendedName>
</protein>
<proteinExistence type="predicted"/>
<dbReference type="InterPro" id="IPR052354">
    <property type="entry name" value="Cell_Wall_Dynamics_Protein"/>
</dbReference>
<evidence type="ECO:0000313" key="2">
    <source>
        <dbReference type="Proteomes" id="UP001560573"/>
    </source>
</evidence>
<dbReference type="PANTHER" id="PTHR34408">
    <property type="entry name" value="FAMILY PROTEIN, PUTATIVE-RELATED"/>
    <property type="match status" value="1"/>
</dbReference>
<keyword evidence="2" id="KW-1185">Reference proteome</keyword>
<name>A0ABV3ZNV3_9BACT</name>
<dbReference type="PANTHER" id="PTHR34408:SF1">
    <property type="entry name" value="GLYCOSYL HYDROLASE FAMILY 19 DOMAIN-CONTAINING PROTEIN HI_1415"/>
    <property type="match status" value="1"/>
</dbReference>
<reference evidence="1 2" key="1">
    <citation type="submission" date="2023-07" db="EMBL/GenBank/DDBJ databases">
        <authorList>
            <person name="Lian W.-H."/>
        </authorList>
    </citation>
    <scope>NUCLEOTIDE SEQUENCE [LARGE SCALE GENOMIC DNA]</scope>
    <source>
        <strain evidence="1 2">SYSU DXS3180</strain>
    </source>
</reference>
<sequence>MITGEILNKICTQISAARAAQIADVINQVFPAYGMTDPRVMQTAIAQIAHESGEFSIKSENMNYSTPERIMAIWPSRFKTVADAKPYVRNAQALANKVYGGRMGNNQPNDGYNFRGGGFMQLTGRESYEKYARFKGLSVDKIHEQIKTSDFFAMDSACWEFAVDKALIDEALAGDFLTITKRINGGTIGLAERQKYYQRAKNYIE</sequence>